<dbReference type="Proteomes" id="UP000262142">
    <property type="component" value="Unassembled WGS sequence"/>
</dbReference>
<dbReference type="EC" id="5.4.2.6" evidence="1"/>
<name>A0A383TZH7_9FLAO</name>
<dbReference type="OrthoDB" id="9797743at2"/>
<dbReference type="RefSeq" id="WP_119059413.1">
    <property type="nucleotide sequence ID" value="NZ_UNSC01000004.1"/>
</dbReference>
<gene>
    <name evidence="1" type="primary">pgmB</name>
    <name evidence="1" type="ORF">SAMEA104719789_01110</name>
</gene>
<dbReference type="InterPro" id="IPR036412">
    <property type="entry name" value="HAD-like_sf"/>
</dbReference>
<dbReference type="PANTHER" id="PTHR18901">
    <property type="entry name" value="2-DEOXYGLUCOSE-6-PHOSPHATE PHOSPHATASE 2"/>
    <property type="match status" value="1"/>
</dbReference>
<keyword evidence="2" id="KW-1185">Reference proteome</keyword>
<proteinExistence type="predicted"/>
<dbReference type="InterPro" id="IPR006439">
    <property type="entry name" value="HAD-SF_hydro_IA"/>
</dbReference>
<dbReference type="InterPro" id="IPR023198">
    <property type="entry name" value="PGP-like_dom2"/>
</dbReference>
<evidence type="ECO:0000313" key="1">
    <source>
        <dbReference type="EMBL" id="SZD73005.1"/>
    </source>
</evidence>
<dbReference type="Gene3D" id="1.10.150.240">
    <property type="entry name" value="Putative phosphatase, domain 2"/>
    <property type="match status" value="1"/>
</dbReference>
<dbReference type="Pfam" id="PF13419">
    <property type="entry name" value="HAD_2"/>
    <property type="match status" value="1"/>
</dbReference>
<dbReference type="PRINTS" id="PR00413">
    <property type="entry name" value="HADHALOGNASE"/>
</dbReference>
<dbReference type="NCBIfam" id="TIGR01509">
    <property type="entry name" value="HAD-SF-IA-v3"/>
    <property type="match status" value="1"/>
</dbReference>
<dbReference type="GO" id="GO:0008801">
    <property type="term" value="F:beta-phosphoglucomutase activity"/>
    <property type="evidence" value="ECO:0007669"/>
    <property type="project" value="UniProtKB-EC"/>
</dbReference>
<dbReference type="SUPFAM" id="SSF56784">
    <property type="entry name" value="HAD-like"/>
    <property type="match status" value="1"/>
</dbReference>
<dbReference type="SFLD" id="SFLDG01129">
    <property type="entry name" value="C1.5:_HAD__Beta-PGM__Phosphata"/>
    <property type="match status" value="1"/>
</dbReference>
<dbReference type="SFLD" id="SFLDS00003">
    <property type="entry name" value="Haloacid_Dehalogenase"/>
    <property type="match status" value="1"/>
</dbReference>
<dbReference type="Gene3D" id="3.40.50.1000">
    <property type="entry name" value="HAD superfamily/HAD-like"/>
    <property type="match status" value="1"/>
</dbReference>
<dbReference type="InterPro" id="IPR041492">
    <property type="entry name" value="HAD_2"/>
</dbReference>
<dbReference type="InterPro" id="IPR023214">
    <property type="entry name" value="HAD_sf"/>
</dbReference>
<dbReference type="PANTHER" id="PTHR18901:SF38">
    <property type="entry name" value="PSEUDOURIDINE-5'-PHOSPHATASE"/>
    <property type="match status" value="1"/>
</dbReference>
<evidence type="ECO:0000313" key="2">
    <source>
        <dbReference type="Proteomes" id="UP000262142"/>
    </source>
</evidence>
<dbReference type="AlphaFoldDB" id="A0A383TZH7"/>
<dbReference type="EMBL" id="UNSC01000004">
    <property type="protein sequence ID" value="SZD73005.1"/>
    <property type="molecule type" value="Genomic_DNA"/>
</dbReference>
<keyword evidence="1" id="KW-0413">Isomerase</keyword>
<dbReference type="SFLD" id="SFLDG01135">
    <property type="entry name" value="C1.5.6:_HAD__Beta-PGM__Phospha"/>
    <property type="match status" value="1"/>
</dbReference>
<accession>A0A383TZH7</accession>
<organism evidence="1 2">
    <name type="scientific">Candidatus Ornithobacterium hominis</name>
    <dbReference type="NCBI Taxonomy" id="2497989"/>
    <lineage>
        <taxon>Bacteria</taxon>
        <taxon>Pseudomonadati</taxon>
        <taxon>Bacteroidota</taxon>
        <taxon>Flavobacteriia</taxon>
        <taxon>Flavobacteriales</taxon>
        <taxon>Weeksellaceae</taxon>
        <taxon>Ornithobacterium</taxon>
    </lineage>
</organism>
<reference evidence="1 2" key="1">
    <citation type="submission" date="2018-09" db="EMBL/GenBank/DDBJ databases">
        <authorList>
            <consortium name="Pathogen Informatics"/>
        </authorList>
    </citation>
    <scope>NUCLEOTIDE SEQUENCE [LARGE SCALE GENOMIC DNA]</scope>
    <source>
        <strain evidence="1 2">OH-22767</strain>
    </source>
</reference>
<protein>
    <submittedName>
        <fullName evidence="1">Beta-phosphoglucomutase</fullName>
        <ecNumber evidence="1">5.4.2.6</ecNumber>
    </submittedName>
</protein>
<sequence>MLKAVLFDMDGVIVDTEPLHRKAYYSMFDDFNIEVSEELFQTFTGKSTQHVCETLIDKFGLKNQPQELINVKRKFFKHLFDNDPNFDLIPGVLDLIKNLYQNNITLILASSASMNTINWVFEKFELTPYFTDKISGASLKESKPHPEIFEIAAKLAKAQKSECIVIEDSTSGLKAAHAAEIYAVAYRSKNSRNQDYSLAKTVISDFSEIDAKKLNGLIAKH</sequence>